<feature type="compositionally biased region" description="Polar residues" evidence="1">
    <location>
        <begin position="551"/>
        <end position="565"/>
    </location>
</feature>
<feature type="compositionally biased region" description="Low complexity" evidence="1">
    <location>
        <begin position="240"/>
        <end position="250"/>
    </location>
</feature>
<protein>
    <submittedName>
        <fullName evidence="2">Uncharacterized protein</fullName>
    </submittedName>
</protein>
<reference evidence="2 3" key="1">
    <citation type="submission" date="2024-02" db="EMBL/GenBank/DDBJ databases">
        <title>A chromosome-level genome assembly of Drosophila madeirensis, a fruit fly species endemic to Madeira island.</title>
        <authorList>
            <person name="Tomihara K."/>
            <person name="Llopart A."/>
            <person name="Yamamoto D."/>
        </authorList>
    </citation>
    <scope>NUCLEOTIDE SEQUENCE [LARGE SCALE GENOMIC DNA]</scope>
    <source>
        <strain evidence="2 3">RF1</strain>
    </source>
</reference>
<dbReference type="AlphaFoldDB" id="A0AAU9GAS8"/>
<dbReference type="EMBL" id="AP029267">
    <property type="protein sequence ID" value="BFG05768.1"/>
    <property type="molecule type" value="Genomic_DNA"/>
</dbReference>
<feature type="compositionally biased region" description="Basic and acidic residues" evidence="1">
    <location>
        <begin position="1"/>
        <end position="10"/>
    </location>
</feature>
<evidence type="ECO:0000313" key="3">
    <source>
        <dbReference type="Proteomes" id="UP001500889"/>
    </source>
</evidence>
<evidence type="ECO:0000256" key="1">
    <source>
        <dbReference type="SAM" id="MobiDB-lite"/>
    </source>
</evidence>
<gene>
    <name evidence="2" type="ORF">DMAD_04429</name>
</gene>
<feature type="region of interest" description="Disordered" evidence="1">
    <location>
        <begin position="762"/>
        <end position="802"/>
    </location>
</feature>
<feature type="compositionally biased region" description="Basic and acidic residues" evidence="1">
    <location>
        <begin position="570"/>
        <end position="584"/>
    </location>
</feature>
<organism evidence="2 3">
    <name type="scientific">Drosophila madeirensis</name>
    <name type="common">Fruit fly</name>
    <dbReference type="NCBI Taxonomy" id="30013"/>
    <lineage>
        <taxon>Eukaryota</taxon>
        <taxon>Metazoa</taxon>
        <taxon>Ecdysozoa</taxon>
        <taxon>Arthropoda</taxon>
        <taxon>Hexapoda</taxon>
        <taxon>Insecta</taxon>
        <taxon>Pterygota</taxon>
        <taxon>Neoptera</taxon>
        <taxon>Endopterygota</taxon>
        <taxon>Diptera</taxon>
        <taxon>Brachycera</taxon>
        <taxon>Muscomorpha</taxon>
        <taxon>Ephydroidea</taxon>
        <taxon>Drosophilidae</taxon>
        <taxon>Drosophila</taxon>
        <taxon>Sophophora</taxon>
    </lineage>
</organism>
<feature type="compositionally biased region" description="Low complexity" evidence="1">
    <location>
        <begin position="257"/>
        <end position="275"/>
    </location>
</feature>
<feature type="region of interest" description="Disordered" evidence="1">
    <location>
        <begin position="1"/>
        <end position="60"/>
    </location>
</feature>
<feature type="region of interest" description="Disordered" evidence="1">
    <location>
        <begin position="551"/>
        <end position="585"/>
    </location>
</feature>
<sequence>MKHFGNDKIMGHSWDFLTPRKDEVDESTQTDCSRMQNVESDPRTSAGKESPKKGCLKGNPPESGNERIFVLRNCNQCQDYTVAPCFKCRCPRKTTSCKGNCKGEGEGETVEGCPRRQTTPERHEGGTCPLCQSRCGEQSDSNGLCGGLCKECNCRIHDAMGKYFMQRAEMPPYHQSLHQPYGYPAFPYSLPLPLPPVQQAWGGRRSASKGQPTVCDMRQPSGTNCDCPSAQAAPQMIPQQAPLQAPAEQAPAPPTGQWQPISQPWAPQQPQQPQQQVQQVQQILADPSGAAPLNIIVLQDCDNNALIDQLTTAISRSGGQGQPPPPLGMDVPQGYSNYKYNNPLSYSYIDYEMVDYNRAASQQQQYSRHMDYDDGYNMEMDGYMDTYQQSRSSCDMASCPVQKPPAACACAKTRSCTCKSCQSEGKPSSSENKSCNCDCKCPTCECKTQPEDCEPSCEGDCARKCCKTELSALLTKALEIFIGLSEQPKKRRSKHRPYSSYNKKKGVSNADYLRLKSNKSRKRVASGSTLLVMSEAHKEELPLEFSSMHTATHTPTQSGVATPQHTHPHTPRESHHELGKRDYLPHGSDAAPFFLPNCEKNRCKHDCQGRCSKPPHNCGKGCKGHCKGPCHKRGGGDAASRRQERSVGSRHARCFQCNAGKALDAGRTWQPVDTDDIQKERASKPSKSGGGCAGCAGGSGRRIGGDGHVRRKNGLLGLSPIAHYRPGMLQFPVNYLLTGANTRRSLVRTAAGVTLHQSPYVNLPEHTQMQPPRRNRKRSKWQVVPSRPPGKFALSEIEQRGR</sequence>
<evidence type="ECO:0000313" key="2">
    <source>
        <dbReference type="EMBL" id="BFG05768.1"/>
    </source>
</evidence>
<feature type="region of interest" description="Disordered" evidence="1">
    <location>
        <begin position="240"/>
        <end position="275"/>
    </location>
</feature>
<name>A0AAU9GAS8_DROMD</name>
<dbReference type="Proteomes" id="UP001500889">
    <property type="component" value="Chromosome E"/>
</dbReference>
<accession>A0AAU9GAS8</accession>
<keyword evidence="3" id="KW-1185">Reference proteome</keyword>
<feature type="compositionally biased region" description="Polar residues" evidence="1">
    <location>
        <begin position="27"/>
        <end position="39"/>
    </location>
</feature>
<proteinExistence type="predicted"/>
<feature type="region of interest" description="Disordered" evidence="1">
    <location>
        <begin position="676"/>
        <end position="695"/>
    </location>
</feature>